<keyword evidence="2 5" id="KW-0032">Aminotransferase</keyword>
<evidence type="ECO:0000313" key="5">
    <source>
        <dbReference type="EMBL" id="EAQ14112.1"/>
    </source>
</evidence>
<keyword evidence="3 5" id="KW-0808">Transferase</keyword>
<evidence type="ECO:0000256" key="2">
    <source>
        <dbReference type="ARBA" id="ARBA00022576"/>
    </source>
</evidence>
<evidence type="ECO:0000256" key="1">
    <source>
        <dbReference type="ARBA" id="ARBA00001933"/>
    </source>
</evidence>
<feature type="domain" description="Aminotransferase class I/classII large" evidence="4">
    <location>
        <begin position="31"/>
        <end position="383"/>
    </location>
</feature>
<evidence type="ECO:0000313" key="6">
    <source>
        <dbReference type="Proteomes" id="UP000002931"/>
    </source>
</evidence>
<dbReference type="Gene3D" id="3.40.640.10">
    <property type="entry name" value="Type I PLP-dependent aspartate aminotransferase-like (Major domain)"/>
    <property type="match status" value="1"/>
</dbReference>
<evidence type="ECO:0000256" key="3">
    <source>
        <dbReference type="ARBA" id="ARBA00022679"/>
    </source>
</evidence>
<dbReference type="InterPro" id="IPR015424">
    <property type="entry name" value="PyrdxlP-dep_Trfase"/>
</dbReference>
<organism evidence="5 6">
    <name type="scientific">Maritimibacter alkaliphilus HTCC2654</name>
    <dbReference type="NCBI Taxonomy" id="314271"/>
    <lineage>
        <taxon>Bacteria</taxon>
        <taxon>Pseudomonadati</taxon>
        <taxon>Pseudomonadota</taxon>
        <taxon>Alphaproteobacteria</taxon>
        <taxon>Rhodobacterales</taxon>
        <taxon>Roseobacteraceae</taxon>
        <taxon>Maritimibacter</taxon>
    </lineage>
</organism>
<dbReference type="PANTHER" id="PTHR42832:SF3">
    <property type="entry name" value="L-GLUTAMINE--4-(METHYLSULFANYL)-2-OXOBUTANOATE AMINOTRANSFERASE"/>
    <property type="match status" value="1"/>
</dbReference>
<dbReference type="GO" id="GO:0030170">
    <property type="term" value="F:pyridoxal phosphate binding"/>
    <property type="evidence" value="ECO:0007669"/>
    <property type="project" value="InterPro"/>
</dbReference>
<comment type="cofactor">
    <cofactor evidence="1">
        <name>pyridoxal 5'-phosphate</name>
        <dbReference type="ChEBI" id="CHEBI:597326"/>
    </cofactor>
</comment>
<gene>
    <name evidence="5" type="ORF">RB2654_15621</name>
</gene>
<accession>A3VC94</accession>
<dbReference type="InterPro" id="IPR015421">
    <property type="entry name" value="PyrdxlP-dep_Trfase_major"/>
</dbReference>
<name>A3VC94_9RHOB</name>
<dbReference type="HOGENOM" id="CLU_017584_4_5_5"/>
<dbReference type="SUPFAM" id="SSF53383">
    <property type="entry name" value="PLP-dependent transferases"/>
    <property type="match status" value="1"/>
</dbReference>
<dbReference type="InterPro" id="IPR015422">
    <property type="entry name" value="PyrdxlP-dep_Trfase_small"/>
</dbReference>
<dbReference type="Proteomes" id="UP000002931">
    <property type="component" value="Unassembled WGS sequence"/>
</dbReference>
<dbReference type="PANTHER" id="PTHR42832">
    <property type="entry name" value="AMINO ACID AMINOTRANSFERASE"/>
    <property type="match status" value="1"/>
</dbReference>
<evidence type="ECO:0000259" key="4">
    <source>
        <dbReference type="Pfam" id="PF00155"/>
    </source>
</evidence>
<dbReference type="OrthoDB" id="9813612at2"/>
<dbReference type="InterPro" id="IPR004839">
    <property type="entry name" value="Aminotransferase_I/II_large"/>
</dbReference>
<dbReference type="CDD" id="cd00609">
    <property type="entry name" value="AAT_like"/>
    <property type="match status" value="1"/>
</dbReference>
<dbReference type="Gene3D" id="3.90.1150.10">
    <property type="entry name" value="Aspartate Aminotransferase, domain 1"/>
    <property type="match status" value="1"/>
</dbReference>
<dbReference type="Pfam" id="PF00155">
    <property type="entry name" value="Aminotran_1_2"/>
    <property type="match status" value="1"/>
</dbReference>
<dbReference type="STRING" id="314271.RB2654_15621"/>
<dbReference type="EMBL" id="AAMT01000002">
    <property type="protein sequence ID" value="EAQ14112.1"/>
    <property type="molecule type" value="Genomic_DNA"/>
</dbReference>
<proteinExistence type="predicted"/>
<protein>
    <submittedName>
        <fullName evidence="5">Putative aspartate aminotransferase</fullName>
    </submittedName>
</protein>
<dbReference type="InterPro" id="IPR050881">
    <property type="entry name" value="LL-DAP_aminotransferase"/>
</dbReference>
<sequence>MTAFPERFAGLPEYAFPRLRSLLDAHAPGGDVVHMTIGEPKHAMPDFVSRIIAETAQDFGKYPPNEGTPELRGAFTDWLERRYGIDISTENQVMPLNGTREGLFNAAIALCPEEVRGAKPVILIPNPFYQVYAVAAAAVGAEPVFVSATAENGFLPDYASLPPEILTRTAIAYICSPGNPQGAVADRDYWANLIALAEKHDFRIFADECYSEIYRDAPPPGAMEVAMFGGADPERVVIFHSLSKRSNLPGLRSGFVASGPENMARIRQLRAYAGAPLPLPLQHAAAAVWADEDHVIASRKLYQEKYAIADAVFADYPGYHKPEAGFFLWLPVDDGEAAAMKLWTETGIRVLPGAYLARDVNGANPGKEYIRVALVAPKEETQRTLETMRDCLLN</sequence>
<keyword evidence="6" id="KW-1185">Reference proteome</keyword>
<dbReference type="eggNOG" id="COG0436">
    <property type="taxonomic scope" value="Bacteria"/>
</dbReference>
<comment type="caution">
    <text evidence="5">The sequence shown here is derived from an EMBL/GenBank/DDBJ whole genome shotgun (WGS) entry which is preliminary data.</text>
</comment>
<dbReference type="GO" id="GO:0008483">
    <property type="term" value="F:transaminase activity"/>
    <property type="evidence" value="ECO:0007669"/>
    <property type="project" value="UniProtKB-KW"/>
</dbReference>
<dbReference type="AlphaFoldDB" id="A3VC94"/>
<dbReference type="RefSeq" id="WP_008333257.1">
    <property type="nucleotide sequence ID" value="NZ_CH902578.1"/>
</dbReference>
<reference evidence="5 6" key="1">
    <citation type="journal article" date="2010" name="J. Bacteriol.">
        <title>Genome sequences of Pelagibaca bermudensis HTCC2601T and Maritimibacter alkaliphilus HTCC2654T, the type strains of two marine Roseobacter genera.</title>
        <authorList>
            <person name="Thrash J.C."/>
            <person name="Cho J.C."/>
            <person name="Ferriera S."/>
            <person name="Johnson J."/>
            <person name="Vergin K.L."/>
            <person name="Giovannoni S.J."/>
        </authorList>
    </citation>
    <scope>NUCLEOTIDE SEQUENCE [LARGE SCALE GENOMIC DNA]</scope>
    <source>
        <strain evidence="5 6">HTCC2654</strain>
    </source>
</reference>